<evidence type="ECO:0000313" key="2">
    <source>
        <dbReference type="EMBL" id="GAA2671877.1"/>
    </source>
</evidence>
<dbReference type="Proteomes" id="UP001501666">
    <property type="component" value="Unassembled WGS sequence"/>
</dbReference>
<sequence length="63" mass="6768">MSADGARMMPITRSATTRSASRHLNSRTGPPPWDLIALYGMLSHILQGCQLETQAVSSPIKSA</sequence>
<protein>
    <submittedName>
        <fullName evidence="2">Uncharacterized protein</fullName>
    </submittedName>
</protein>
<evidence type="ECO:0000256" key="1">
    <source>
        <dbReference type="SAM" id="MobiDB-lite"/>
    </source>
</evidence>
<gene>
    <name evidence="2" type="ORF">GCM10010412_051600</name>
</gene>
<reference evidence="2 3" key="1">
    <citation type="journal article" date="2019" name="Int. J. Syst. Evol. Microbiol.">
        <title>The Global Catalogue of Microorganisms (GCM) 10K type strain sequencing project: providing services to taxonomists for standard genome sequencing and annotation.</title>
        <authorList>
            <consortium name="The Broad Institute Genomics Platform"/>
            <consortium name="The Broad Institute Genome Sequencing Center for Infectious Disease"/>
            <person name="Wu L."/>
            <person name="Ma J."/>
        </authorList>
    </citation>
    <scope>NUCLEOTIDE SEQUENCE [LARGE SCALE GENOMIC DNA]</scope>
    <source>
        <strain evidence="2 3">JCM 6835</strain>
    </source>
</reference>
<organism evidence="2 3">
    <name type="scientific">Nonomuraea recticatena</name>
    <dbReference type="NCBI Taxonomy" id="46178"/>
    <lineage>
        <taxon>Bacteria</taxon>
        <taxon>Bacillati</taxon>
        <taxon>Actinomycetota</taxon>
        <taxon>Actinomycetes</taxon>
        <taxon>Streptosporangiales</taxon>
        <taxon>Streptosporangiaceae</taxon>
        <taxon>Nonomuraea</taxon>
    </lineage>
</organism>
<name>A0ABN3S9W4_9ACTN</name>
<feature type="region of interest" description="Disordered" evidence="1">
    <location>
        <begin position="1"/>
        <end position="30"/>
    </location>
</feature>
<comment type="caution">
    <text evidence="2">The sequence shown here is derived from an EMBL/GenBank/DDBJ whole genome shotgun (WGS) entry which is preliminary data.</text>
</comment>
<evidence type="ECO:0000313" key="3">
    <source>
        <dbReference type="Proteomes" id="UP001501666"/>
    </source>
</evidence>
<accession>A0ABN3S9W4</accession>
<proteinExistence type="predicted"/>
<keyword evidence="3" id="KW-1185">Reference proteome</keyword>
<dbReference type="EMBL" id="BAAATE010000014">
    <property type="protein sequence ID" value="GAA2671877.1"/>
    <property type="molecule type" value="Genomic_DNA"/>
</dbReference>